<dbReference type="InterPro" id="IPR001711">
    <property type="entry name" value="PLipase_C_Pinositol-sp_Y"/>
</dbReference>
<organism evidence="10">
    <name type="scientific">Entomoneis paludosa</name>
    <dbReference type="NCBI Taxonomy" id="265537"/>
    <lineage>
        <taxon>Eukaryota</taxon>
        <taxon>Sar</taxon>
        <taxon>Stramenopiles</taxon>
        <taxon>Ochrophyta</taxon>
        <taxon>Bacillariophyta</taxon>
        <taxon>Bacillariophyceae</taxon>
        <taxon>Bacillariophycidae</taxon>
        <taxon>Entomoneidaceae</taxon>
        <taxon>Entomoneis</taxon>
    </lineage>
</organism>
<dbReference type="AlphaFoldDB" id="A0A7S2Y3R2"/>
<evidence type="ECO:0000256" key="5">
    <source>
        <dbReference type="ARBA" id="ARBA00023224"/>
    </source>
</evidence>
<evidence type="ECO:0000256" key="1">
    <source>
        <dbReference type="ARBA" id="ARBA00012368"/>
    </source>
</evidence>
<dbReference type="InterPro" id="IPR017946">
    <property type="entry name" value="PLC-like_Pdiesterase_TIM-brl"/>
</dbReference>
<dbReference type="Pfam" id="PF00388">
    <property type="entry name" value="PI-PLC-X"/>
    <property type="match status" value="1"/>
</dbReference>
<dbReference type="Gene3D" id="3.20.20.190">
    <property type="entry name" value="Phosphatidylinositol (PI) phosphodiesterase"/>
    <property type="match status" value="1"/>
</dbReference>
<dbReference type="PROSITE" id="PS50004">
    <property type="entry name" value="C2"/>
    <property type="match status" value="1"/>
</dbReference>
<dbReference type="EC" id="3.1.4.11" evidence="1 6"/>
<evidence type="ECO:0000259" key="9">
    <source>
        <dbReference type="PROSITE" id="PS50008"/>
    </source>
</evidence>
<keyword evidence="3 6" id="KW-0442">Lipid degradation</keyword>
<keyword evidence="5" id="KW-0807">Transducer</keyword>
<dbReference type="InterPro" id="IPR000008">
    <property type="entry name" value="C2_dom"/>
</dbReference>
<dbReference type="SUPFAM" id="SSF49562">
    <property type="entry name" value="C2 domain (Calcium/lipid-binding domain, CaLB)"/>
    <property type="match status" value="1"/>
</dbReference>
<dbReference type="GO" id="GO:0004435">
    <property type="term" value="F:phosphatidylinositol-4,5-bisphosphate phospholipase C activity"/>
    <property type="evidence" value="ECO:0007669"/>
    <property type="project" value="UniProtKB-EC"/>
</dbReference>
<protein>
    <recommendedName>
        <fullName evidence="1 6">Phosphoinositide phospholipase C</fullName>
        <ecNumber evidence="1 6">3.1.4.11</ecNumber>
    </recommendedName>
</protein>
<evidence type="ECO:0000313" key="10">
    <source>
        <dbReference type="EMBL" id="CAD9947472.1"/>
    </source>
</evidence>
<dbReference type="InterPro" id="IPR035892">
    <property type="entry name" value="C2_domain_sf"/>
</dbReference>
<sequence length="623" mass="69074">MTKPQFEIFLFDSLNGAYDPWALNGNVSGASSSSSTSTSAPLVQPISRYWINTSHNTYLTGDQLKSNSSVSMYMNALRRGCKCLELDIWDGDRSAVDGKPLPVIYHGRTLTSKILFINVLRCIKSYLIANPRTYPIILSLENHCSLEYQESMVENLQNILGEALYVPDALHAGQLLPSPEQLIGKVVIKGKRPPDEEEEEEDRGDYRSGKSLGSTASENKKQSSRDNDEEDPYEPSGAVPITSSSTTTYATSNKKQPKILPALARLTLFHGTKYKNFEISLREPTSHMHSIGETKIHKILGKQSTSTSSRSKLVDSTSASSLTSGNSTHASSTIYNNGNLWRQYNANHMTRTYPKGARVDSSNYNPMLAWAVGAQLVALNFQTSDTPLILNDGRFRESRCCGYVLKPPGVMPSSSNTAEVENTSSKNENTRFEHYTQYISGVAPSPGFTASGIPERWHPPLERMTHHKEPMKLRLRILMGSCLPKPSGAKSGEDIDPYVKVTLFRVVSSTGEEDGADEDTKGLLSLKEESIKTKAINNNGFCPQWGNDDDNMLEMDILNPEVAMLHFSIMEQDLDADDRVAEAAIPCHRLRLGYCSIQLYDLYNTRSGPFDFASLLVEIKHAD</sequence>
<dbReference type="EMBL" id="HBHT01005665">
    <property type="protein sequence ID" value="CAD9947472.1"/>
    <property type="molecule type" value="Transcribed_RNA"/>
</dbReference>
<dbReference type="CDD" id="cd00275">
    <property type="entry name" value="C2_PLC_like"/>
    <property type="match status" value="1"/>
</dbReference>
<evidence type="ECO:0000259" key="8">
    <source>
        <dbReference type="PROSITE" id="PS50004"/>
    </source>
</evidence>
<dbReference type="Pfam" id="PF00168">
    <property type="entry name" value="C2"/>
    <property type="match status" value="1"/>
</dbReference>
<comment type="catalytic activity">
    <reaction evidence="6">
        <text>a 1,2-diacyl-sn-glycero-3-phospho-(1D-myo-inositol-4,5-bisphosphate) + H2O = 1D-myo-inositol 1,4,5-trisphosphate + a 1,2-diacyl-sn-glycerol + H(+)</text>
        <dbReference type="Rhea" id="RHEA:33179"/>
        <dbReference type="ChEBI" id="CHEBI:15377"/>
        <dbReference type="ChEBI" id="CHEBI:15378"/>
        <dbReference type="ChEBI" id="CHEBI:17815"/>
        <dbReference type="ChEBI" id="CHEBI:58456"/>
        <dbReference type="ChEBI" id="CHEBI:203600"/>
        <dbReference type="EC" id="3.1.4.11"/>
    </reaction>
</comment>
<feature type="region of interest" description="Disordered" evidence="7">
    <location>
        <begin position="300"/>
        <end position="330"/>
    </location>
</feature>
<gene>
    <name evidence="10" type="ORF">APAL1065_LOCUS3746</name>
</gene>
<evidence type="ECO:0000256" key="4">
    <source>
        <dbReference type="ARBA" id="ARBA00023098"/>
    </source>
</evidence>
<evidence type="ECO:0000256" key="2">
    <source>
        <dbReference type="ARBA" id="ARBA00022801"/>
    </source>
</evidence>
<dbReference type="PROSITE" id="PS50007">
    <property type="entry name" value="PIPLC_X_DOMAIN"/>
    <property type="match status" value="1"/>
</dbReference>
<dbReference type="PRINTS" id="PR00390">
    <property type="entry name" value="PHPHLIPASEC"/>
</dbReference>
<dbReference type="PROSITE" id="PS50008">
    <property type="entry name" value="PIPLC_Y_DOMAIN"/>
    <property type="match status" value="1"/>
</dbReference>
<dbReference type="Gene3D" id="2.60.40.150">
    <property type="entry name" value="C2 domain"/>
    <property type="match status" value="1"/>
</dbReference>
<dbReference type="InterPro" id="IPR000909">
    <property type="entry name" value="PLipase_C_PInositol-sp_X_dom"/>
</dbReference>
<reference evidence="10" key="1">
    <citation type="submission" date="2021-01" db="EMBL/GenBank/DDBJ databases">
        <authorList>
            <person name="Corre E."/>
            <person name="Pelletier E."/>
            <person name="Niang G."/>
            <person name="Scheremetjew M."/>
            <person name="Finn R."/>
            <person name="Kale V."/>
            <person name="Holt S."/>
            <person name="Cochrane G."/>
            <person name="Meng A."/>
            <person name="Brown T."/>
            <person name="Cohen L."/>
        </authorList>
    </citation>
    <scope>NUCLEOTIDE SEQUENCE</scope>
    <source>
        <strain evidence="10">CCMP125</strain>
    </source>
</reference>
<keyword evidence="2 6" id="KW-0378">Hydrolase</keyword>
<keyword evidence="4 6" id="KW-0443">Lipid metabolism</keyword>
<dbReference type="Pfam" id="PF00387">
    <property type="entry name" value="PI-PLC-Y"/>
    <property type="match status" value="1"/>
</dbReference>
<feature type="region of interest" description="Disordered" evidence="7">
    <location>
        <begin position="186"/>
        <end position="254"/>
    </location>
</feature>
<dbReference type="GO" id="GO:0016042">
    <property type="term" value="P:lipid catabolic process"/>
    <property type="evidence" value="ECO:0007669"/>
    <property type="project" value="UniProtKB-KW"/>
</dbReference>
<evidence type="ECO:0000256" key="3">
    <source>
        <dbReference type="ARBA" id="ARBA00022963"/>
    </source>
</evidence>
<accession>A0A7S2Y3R2</accession>
<dbReference type="GO" id="GO:0048015">
    <property type="term" value="P:phosphatidylinositol-mediated signaling"/>
    <property type="evidence" value="ECO:0007669"/>
    <property type="project" value="TreeGrafter"/>
</dbReference>
<feature type="domain" description="PI-PLC Y-box" evidence="9">
    <location>
        <begin position="266"/>
        <end position="408"/>
    </location>
</feature>
<dbReference type="PANTHER" id="PTHR10336:SF36">
    <property type="entry name" value="1-PHOSPHATIDYLINOSITOL 4,5-BISPHOSPHATE PHOSPHODIESTERASE BETA-4"/>
    <property type="match status" value="1"/>
</dbReference>
<feature type="domain" description="C2" evidence="8">
    <location>
        <begin position="453"/>
        <end position="601"/>
    </location>
</feature>
<dbReference type="SMART" id="SM00239">
    <property type="entry name" value="C2"/>
    <property type="match status" value="1"/>
</dbReference>
<dbReference type="SMART" id="SM00149">
    <property type="entry name" value="PLCYc"/>
    <property type="match status" value="1"/>
</dbReference>
<dbReference type="CDD" id="cd08558">
    <property type="entry name" value="PI-PLCc_eukaryota"/>
    <property type="match status" value="1"/>
</dbReference>
<evidence type="ECO:0000256" key="7">
    <source>
        <dbReference type="SAM" id="MobiDB-lite"/>
    </source>
</evidence>
<feature type="compositionally biased region" description="Low complexity" evidence="7">
    <location>
        <begin position="316"/>
        <end position="328"/>
    </location>
</feature>
<dbReference type="SMART" id="SM00148">
    <property type="entry name" value="PLCXc"/>
    <property type="match status" value="1"/>
</dbReference>
<dbReference type="SUPFAM" id="SSF51695">
    <property type="entry name" value="PLC-like phosphodiesterases"/>
    <property type="match status" value="1"/>
</dbReference>
<name>A0A7S2Y3R2_9STRA</name>
<dbReference type="GO" id="GO:0051209">
    <property type="term" value="P:release of sequestered calcium ion into cytosol"/>
    <property type="evidence" value="ECO:0007669"/>
    <property type="project" value="TreeGrafter"/>
</dbReference>
<feature type="compositionally biased region" description="Low complexity" evidence="7">
    <location>
        <begin position="242"/>
        <end position="252"/>
    </location>
</feature>
<proteinExistence type="predicted"/>
<dbReference type="InterPro" id="IPR001192">
    <property type="entry name" value="PI-PLC_fam"/>
</dbReference>
<evidence type="ECO:0000256" key="6">
    <source>
        <dbReference type="RuleBase" id="RU361133"/>
    </source>
</evidence>
<feature type="compositionally biased region" description="Polar residues" evidence="7">
    <location>
        <begin position="302"/>
        <end position="315"/>
    </location>
</feature>
<dbReference type="PANTHER" id="PTHR10336">
    <property type="entry name" value="PHOSPHOINOSITIDE-SPECIFIC PHOSPHOLIPASE C FAMILY PROTEIN"/>
    <property type="match status" value="1"/>
</dbReference>